<evidence type="ECO:0000313" key="2">
    <source>
        <dbReference type="EMBL" id="MBA5686662.1"/>
    </source>
</evidence>
<dbReference type="Gene3D" id="1.10.12.10">
    <property type="entry name" value="Lyase 2-enoyl-coa Hydratase, Chain A, domain 2"/>
    <property type="match status" value="1"/>
</dbReference>
<dbReference type="CDD" id="cd06558">
    <property type="entry name" value="crotonase-like"/>
    <property type="match status" value="1"/>
</dbReference>
<organism evidence="2 3">
    <name type="scientific">Rugamonas apoptosis</name>
    <dbReference type="NCBI Taxonomy" id="2758570"/>
    <lineage>
        <taxon>Bacteria</taxon>
        <taxon>Pseudomonadati</taxon>
        <taxon>Pseudomonadota</taxon>
        <taxon>Betaproteobacteria</taxon>
        <taxon>Burkholderiales</taxon>
        <taxon>Oxalobacteraceae</taxon>
        <taxon>Telluria group</taxon>
        <taxon>Rugamonas</taxon>
    </lineage>
</organism>
<dbReference type="InterPro" id="IPR029045">
    <property type="entry name" value="ClpP/crotonase-like_dom_sf"/>
</dbReference>
<comment type="similarity">
    <text evidence="1">Belongs to the enoyl-CoA hydratase/isomerase family.</text>
</comment>
<accession>A0A7W2F7Q0</accession>
<comment type="caution">
    <text evidence="2">The sequence shown here is derived from an EMBL/GenBank/DDBJ whole genome shotgun (WGS) entry which is preliminary data.</text>
</comment>
<sequence>MSMPDANHVVLTRDGDVATLSFNRPAALNALDVPTAAAFLAACRTLARDPQPRAVVIRGEGRAFGVGGDLAALRQGTGETVLALIEYMHEGIKILAALDAPVIASVHGAVAGGSLSLSLACDLAIAAEGTRFNLAYTSVAASCDVSGSWSLPRMVGLRHALRIALLSPTVDAAEALQLGLVCRVVPAWQLEQETRELAQRLAAGPTLAYGRMKRLMRQSFEHDFASQLDAEREAFKASSETADFSEAIAAFFDKRPAVFKGG</sequence>
<dbReference type="PANTHER" id="PTHR43459:SF1">
    <property type="entry name" value="EG:BACN32G11.4 PROTEIN"/>
    <property type="match status" value="1"/>
</dbReference>
<name>A0A7W2F7Q0_9BURK</name>
<evidence type="ECO:0000313" key="3">
    <source>
        <dbReference type="Proteomes" id="UP000573499"/>
    </source>
</evidence>
<gene>
    <name evidence="2" type="ORF">H3H39_06290</name>
</gene>
<protein>
    <submittedName>
        <fullName evidence="2">Enoyl-CoA hydratase/isomerase family protein</fullName>
    </submittedName>
</protein>
<dbReference type="Proteomes" id="UP000573499">
    <property type="component" value="Unassembled WGS sequence"/>
</dbReference>
<dbReference type="InterPro" id="IPR001753">
    <property type="entry name" value="Enoyl-CoA_hydra/iso"/>
</dbReference>
<dbReference type="InterPro" id="IPR014748">
    <property type="entry name" value="Enoyl-CoA_hydra_C"/>
</dbReference>
<keyword evidence="2" id="KW-0413">Isomerase</keyword>
<proteinExistence type="inferred from homology"/>
<dbReference type="SUPFAM" id="SSF52096">
    <property type="entry name" value="ClpP/crotonase"/>
    <property type="match status" value="1"/>
</dbReference>
<keyword evidence="3" id="KW-1185">Reference proteome</keyword>
<dbReference type="PANTHER" id="PTHR43459">
    <property type="entry name" value="ENOYL-COA HYDRATASE"/>
    <property type="match status" value="1"/>
</dbReference>
<dbReference type="Pfam" id="PF00378">
    <property type="entry name" value="ECH_1"/>
    <property type="match status" value="1"/>
</dbReference>
<dbReference type="GO" id="GO:0016853">
    <property type="term" value="F:isomerase activity"/>
    <property type="evidence" value="ECO:0007669"/>
    <property type="project" value="UniProtKB-KW"/>
</dbReference>
<evidence type="ECO:0000256" key="1">
    <source>
        <dbReference type="ARBA" id="ARBA00005254"/>
    </source>
</evidence>
<dbReference type="Gene3D" id="3.90.226.10">
    <property type="entry name" value="2-enoyl-CoA Hydratase, Chain A, domain 1"/>
    <property type="match status" value="1"/>
</dbReference>
<dbReference type="EMBL" id="JACEZU010000002">
    <property type="protein sequence ID" value="MBA5686662.1"/>
    <property type="molecule type" value="Genomic_DNA"/>
</dbReference>
<dbReference type="AlphaFoldDB" id="A0A7W2F7Q0"/>
<reference evidence="2 3" key="1">
    <citation type="submission" date="2020-07" db="EMBL/GenBank/DDBJ databases">
        <title>Novel species isolated from subtropical streams in China.</title>
        <authorList>
            <person name="Lu H."/>
        </authorList>
    </citation>
    <scope>NUCLEOTIDE SEQUENCE [LARGE SCALE GENOMIC DNA]</scope>
    <source>
        <strain evidence="2 3">LX47W</strain>
    </source>
</reference>
<dbReference type="RefSeq" id="WP_182152480.1">
    <property type="nucleotide sequence ID" value="NZ_JACEZU010000002.1"/>
</dbReference>